<dbReference type="SUPFAM" id="SSF53335">
    <property type="entry name" value="S-adenosyl-L-methionine-dependent methyltransferases"/>
    <property type="match status" value="1"/>
</dbReference>
<comment type="caution">
    <text evidence="8">The sequence shown here is derived from an EMBL/GenBank/DDBJ whole genome shotgun (WGS) entry which is preliminary data.</text>
</comment>
<dbReference type="InterPro" id="IPR002941">
    <property type="entry name" value="DNA_methylase_N4/N6"/>
</dbReference>
<name>A0ABU9NR62_9FLAO</name>
<dbReference type="InterPro" id="IPR029063">
    <property type="entry name" value="SAM-dependent_MTases_sf"/>
</dbReference>
<evidence type="ECO:0000259" key="7">
    <source>
        <dbReference type="Pfam" id="PF01555"/>
    </source>
</evidence>
<dbReference type="EC" id="2.1.1.72" evidence="2"/>
<comment type="catalytic activity">
    <reaction evidence="6">
        <text>a 2'-deoxyadenosine in DNA + S-adenosyl-L-methionine = an N(6)-methyl-2'-deoxyadenosine in DNA + S-adenosyl-L-homocysteine + H(+)</text>
        <dbReference type="Rhea" id="RHEA:15197"/>
        <dbReference type="Rhea" id="RHEA-COMP:12418"/>
        <dbReference type="Rhea" id="RHEA-COMP:12419"/>
        <dbReference type="ChEBI" id="CHEBI:15378"/>
        <dbReference type="ChEBI" id="CHEBI:57856"/>
        <dbReference type="ChEBI" id="CHEBI:59789"/>
        <dbReference type="ChEBI" id="CHEBI:90615"/>
        <dbReference type="ChEBI" id="CHEBI:90616"/>
        <dbReference type="EC" id="2.1.1.72"/>
    </reaction>
</comment>
<keyword evidence="5" id="KW-0949">S-adenosyl-L-methionine</keyword>
<sequence>MPTLNWIGKEKVVNHHLEVPFKVLEHSYGFQNGEITEKESSSGNKIIHGDNLEALKALLPEYENRINCIYIDPPYNTGEEKWKYNDNVNHPKIKKWLNDFVGKEGEDLSRHDKWLCMIYPRLKLLQKLLSDEGVIFISIDDHEVHNLISITNEIFGVQNKVALLSWEKKKKGSHLNNWITNVKEYVIVYCKNKAHFKGLIGQVVNHKETYPCINPGNAIGSRIIPKGVKSTFREKNHILPKGSIISAGNMSLELESELELENGFLKNDVTIKSEWRYGQDKINEFAKSNELYFTRDLYLRREVTEPRSKRLKDWLPRVDNEYLLELKNELINEYEKEVIDNDLIDEIKDQINKIEVSTHKNFDTENLNASGWGSNEDGDEENRKIFNKKVFDFPKPSKLISKLICSFRDKDAIILDSFAGSGTTAHAVLNLNEQDGGNRKFILIEMEDYAETITSERVKRVINGYADIAGTGGSFDFYKLDQSLFKEDGNLNETVDIKKIRSYIYYTETKTVIDNQNHIDNKYFLSKYNDTAYYFYYKPETPNESTTLNHEFLATMKTKAEQYIIYADNVSLDESFMKTHNIIFKKIPRGITRF</sequence>
<feature type="domain" description="DNA methylase N-4/N-6" evidence="7">
    <location>
        <begin position="66"/>
        <end position="453"/>
    </location>
</feature>
<evidence type="ECO:0000313" key="8">
    <source>
        <dbReference type="EMBL" id="MEM0577799.1"/>
    </source>
</evidence>
<evidence type="ECO:0000313" key="9">
    <source>
        <dbReference type="Proteomes" id="UP001468798"/>
    </source>
</evidence>
<dbReference type="InterPro" id="IPR002052">
    <property type="entry name" value="DNA_methylase_N6_adenine_CS"/>
</dbReference>
<evidence type="ECO:0000256" key="5">
    <source>
        <dbReference type="ARBA" id="ARBA00022691"/>
    </source>
</evidence>
<dbReference type="GO" id="GO:0008168">
    <property type="term" value="F:methyltransferase activity"/>
    <property type="evidence" value="ECO:0007669"/>
    <property type="project" value="UniProtKB-KW"/>
</dbReference>
<dbReference type="EMBL" id="JBCGDP010000016">
    <property type="protein sequence ID" value="MEM0577799.1"/>
    <property type="molecule type" value="Genomic_DNA"/>
</dbReference>
<keyword evidence="4 8" id="KW-0808">Transferase</keyword>
<reference evidence="8 9" key="1">
    <citation type="submission" date="2024-03" db="EMBL/GenBank/DDBJ databases">
        <title>Two novel species of the genus Flavobacterium exhibiting potentially degradation of complex polysaccharides.</title>
        <authorList>
            <person name="Lian X."/>
        </authorList>
    </citation>
    <scope>NUCLEOTIDE SEQUENCE [LARGE SCALE GENOMIC DNA]</scope>
    <source>
        <strain evidence="8 9">N6</strain>
    </source>
</reference>
<evidence type="ECO:0000256" key="1">
    <source>
        <dbReference type="ARBA" id="ARBA00006594"/>
    </source>
</evidence>
<dbReference type="PROSITE" id="PS00092">
    <property type="entry name" value="N6_MTASE"/>
    <property type="match status" value="1"/>
</dbReference>
<dbReference type="Proteomes" id="UP001468798">
    <property type="component" value="Unassembled WGS sequence"/>
</dbReference>
<keyword evidence="3 8" id="KW-0489">Methyltransferase</keyword>
<dbReference type="Gene3D" id="3.40.50.150">
    <property type="entry name" value="Vaccinia Virus protein VP39"/>
    <property type="match status" value="1"/>
</dbReference>
<organism evidence="8 9">
    <name type="scientific">Flavobacterium polysaccharolyticum</name>
    <dbReference type="NCBI Taxonomy" id="3133148"/>
    <lineage>
        <taxon>Bacteria</taxon>
        <taxon>Pseudomonadati</taxon>
        <taxon>Bacteroidota</taxon>
        <taxon>Flavobacteriia</taxon>
        <taxon>Flavobacteriales</taxon>
        <taxon>Flavobacteriaceae</taxon>
        <taxon>Flavobacterium</taxon>
    </lineage>
</organism>
<evidence type="ECO:0000256" key="3">
    <source>
        <dbReference type="ARBA" id="ARBA00022603"/>
    </source>
</evidence>
<dbReference type="RefSeq" id="WP_342692670.1">
    <property type="nucleotide sequence ID" value="NZ_JBCGDP010000016.1"/>
</dbReference>
<dbReference type="PIRSF" id="PIRSF015855">
    <property type="entry name" value="TypeIII_Mtase_mKpnI"/>
    <property type="match status" value="1"/>
</dbReference>
<dbReference type="Pfam" id="PF01555">
    <property type="entry name" value="N6_N4_Mtase"/>
    <property type="match status" value="1"/>
</dbReference>
<comment type="similarity">
    <text evidence="1">Belongs to the N(4)/N(6)-methyltransferase family.</text>
</comment>
<evidence type="ECO:0000256" key="4">
    <source>
        <dbReference type="ARBA" id="ARBA00022679"/>
    </source>
</evidence>
<dbReference type="InterPro" id="IPR002295">
    <property type="entry name" value="N4/N6-MTase_EcoPI_Mod-like"/>
</dbReference>
<dbReference type="GO" id="GO:0032259">
    <property type="term" value="P:methylation"/>
    <property type="evidence" value="ECO:0007669"/>
    <property type="project" value="UniProtKB-KW"/>
</dbReference>
<proteinExistence type="inferred from homology"/>
<keyword evidence="9" id="KW-1185">Reference proteome</keyword>
<evidence type="ECO:0000256" key="2">
    <source>
        <dbReference type="ARBA" id="ARBA00011900"/>
    </source>
</evidence>
<dbReference type="PRINTS" id="PR00506">
    <property type="entry name" value="D21N6MTFRASE"/>
</dbReference>
<protein>
    <recommendedName>
        <fullName evidence="2">site-specific DNA-methyltransferase (adenine-specific)</fullName>
        <ecNumber evidence="2">2.1.1.72</ecNumber>
    </recommendedName>
</protein>
<accession>A0ABU9NR62</accession>
<evidence type="ECO:0000256" key="6">
    <source>
        <dbReference type="ARBA" id="ARBA00047942"/>
    </source>
</evidence>
<gene>
    <name evidence="8" type="ORF">WFZ86_14935</name>
</gene>